<dbReference type="PANTHER" id="PTHR21503">
    <property type="entry name" value="F-BOX-CONTAINING HYPOTHETICAL PROTEIN C.ELEGANS"/>
    <property type="match status" value="1"/>
</dbReference>
<dbReference type="HOGENOM" id="CLU_931348_0_0_1"/>
<dbReference type="Proteomes" id="UP000008068">
    <property type="component" value="Unassembled WGS sequence"/>
</dbReference>
<dbReference type="EMBL" id="GL379807">
    <property type="protein sequence ID" value="EGT41451.1"/>
    <property type="molecule type" value="Genomic_DNA"/>
</dbReference>
<dbReference type="InParanoid" id="G0MQI2"/>
<accession>G0MQI2</accession>
<dbReference type="AlphaFoldDB" id="G0MQI2"/>
<evidence type="ECO:0000313" key="2">
    <source>
        <dbReference type="Proteomes" id="UP000008068"/>
    </source>
</evidence>
<keyword evidence="2" id="KW-1185">Reference proteome</keyword>
<evidence type="ECO:0008006" key="3">
    <source>
        <dbReference type="Google" id="ProtNLM"/>
    </source>
</evidence>
<dbReference type="PANTHER" id="PTHR21503:SF8">
    <property type="entry name" value="F-BOX ASSOCIATED DOMAIN-CONTAINING PROTEIN-RELATED"/>
    <property type="match status" value="1"/>
</dbReference>
<organism evidence="2">
    <name type="scientific">Caenorhabditis brenneri</name>
    <name type="common">Nematode worm</name>
    <dbReference type="NCBI Taxonomy" id="135651"/>
    <lineage>
        <taxon>Eukaryota</taxon>
        <taxon>Metazoa</taxon>
        <taxon>Ecdysozoa</taxon>
        <taxon>Nematoda</taxon>
        <taxon>Chromadorea</taxon>
        <taxon>Rhabditida</taxon>
        <taxon>Rhabditina</taxon>
        <taxon>Rhabditomorpha</taxon>
        <taxon>Rhabditoidea</taxon>
        <taxon>Rhabditidae</taxon>
        <taxon>Peloderinae</taxon>
        <taxon>Caenorhabditis</taxon>
    </lineage>
</organism>
<reference evidence="2" key="1">
    <citation type="submission" date="2011-07" db="EMBL/GenBank/DDBJ databases">
        <authorList>
            <consortium name="Caenorhabditis brenneri Sequencing and Analysis Consortium"/>
            <person name="Wilson R.K."/>
        </authorList>
    </citation>
    <scope>NUCLEOTIDE SEQUENCE [LARGE SCALE GENOMIC DNA]</scope>
    <source>
        <strain evidence="2">PB2801</strain>
    </source>
</reference>
<protein>
    <recommendedName>
        <fullName evidence="3">F-box associated domain-containing protein</fullName>
    </recommendedName>
</protein>
<name>G0MQI2_CAEBE</name>
<proteinExistence type="predicted"/>
<sequence length="299" mass="34802">MLAQTSRRTRRIVTKNACMEISVDLSVTSYQIKIRRVYMNHYTSKHCCIINILNNPIEYTTTLVFNQLALPCKFVWDSVYTYSADKLTALEAVIDFLVDSFQLKTANCFAFGRNALDNDQIVQKFKWLNLKPNHVILYGSFPSENMLVDFLDTYADVDMMRLHLVSEPSTILSNATFTNLRAKYFEVHGRKWMNTESLMGLMNCRRVSIGCIDAISPFTEEELSMFITKWLEAECDPKMLRIRMRAPKWNKLIRGIEGVRRVGRVYKIFKTNGDEAGNFRWRGGYFIFAEKAYSDIYLN</sequence>
<gene>
    <name evidence="1" type="ORF">CAEBREN_15085</name>
</gene>
<evidence type="ECO:0000313" key="1">
    <source>
        <dbReference type="EMBL" id="EGT41451.1"/>
    </source>
</evidence>